<dbReference type="AlphaFoldDB" id="A0A7S7NME6"/>
<proteinExistence type="predicted"/>
<dbReference type="EMBL" id="CP063849">
    <property type="protein sequence ID" value="QOY86220.1"/>
    <property type="molecule type" value="Genomic_DNA"/>
</dbReference>
<evidence type="ECO:0000313" key="3">
    <source>
        <dbReference type="Proteomes" id="UP000593892"/>
    </source>
</evidence>
<accession>A0A7S7NME6</accession>
<gene>
    <name evidence="2" type="ORF">IRI77_25880</name>
</gene>
<evidence type="ECO:0000313" key="2">
    <source>
        <dbReference type="EMBL" id="QOY86220.1"/>
    </source>
</evidence>
<name>A0A7S7NME6_PALFE</name>
<reference evidence="2 3" key="1">
    <citation type="submission" date="2020-10" db="EMBL/GenBank/DDBJ databases">
        <title>Complete genome sequence of Paludibaculum fermentans P105T, a facultatively anaerobic acidobacterium capable of dissimilatory Fe(III) reduction.</title>
        <authorList>
            <person name="Dedysh S.N."/>
            <person name="Beletsky A.V."/>
            <person name="Kulichevskaya I.S."/>
            <person name="Mardanov A.V."/>
            <person name="Ravin N.V."/>
        </authorList>
    </citation>
    <scope>NUCLEOTIDE SEQUENCE [LARGE SCALE GENOMIC DNA]</scope>
    <source>
        <strain evidence="2 3">P105</strain>
    </source>
</reference>
<sequence length="115" mass="13275">MRIWRFISVILPLAAVLAAAPQKGGGQQAQRMAQELGLNDDQKAKIQPILAEEAGKLKSLRADTTQSKRDRRQKMMALREDYDKQLKTILTEDQFRKLQEMRAERKQQARKRGKN</sequence>
<feature type="chain" id="PRO_5032312747" evidence="1">
    <location>
        <begin position="19"/>
        <end position="115"/>
    </location>
</feature>
<keyword evidence="1" id="KW-0732">Signal</keyword>
<keyword evidence="3" id="KW-1185">Reference proteome</keyword>
<protein>
    <submittedName>
        <fullName evidence="2">Uncharacterized protein</fullName>
    </submittedName>
</protein>
<dbReference type="KEGG" id="pfer:IRI77_25880"/>
<dbReference type="RefSeq" id="WP_194447889.1">
    <property type="nucleotide sequence ID" value="NZ_CP063849.1"/>
</dbReference>
<evidence type="ECO:0000256" key="1">
    <source>
        <dbReference type="SAM" id="SignalP"/>
    </source>
</evidence>
<feature type="signal peptide" evidence="1">
    <location>
        <begin position="1"/>
        <end position="18"/>
    </location>
</feature>
<organism evidence="2 3">
    <name type="scientific">Paludibaculum fermentans</name>
    <dbReference type="NCBI Taxonomy" id="1473598"/>
    <lineage>
        <taxon>Bacteria</taxon>
        <taxon>Pseudomonadati</taxon>
        <taxon>Acidobacteriota</taxon>
        <taxon>Terriglobia</taxon>
        <taxon>Bryobacterales</taxon>
        <taxon>Bryobacteraceae</taxon>
        <taxon>Paludibaculum</taxon>
    </lineage>
</organism>
<dbReference type="Proteomes" id="UP000593892">
    <property type="component" value="Chromosome"/>
</dbReference>